<gene>
    <name evidence="1" type="ORF">GQE99_20550</name>
</gene>
<evidence type="ECO:0000313" key="1">
    <source>
        <dbReference type="EMBL" id="MZR15410.1"/>
    </source>
</evidence>
<sequence>MLDTLNTQSVQQWQKTLKPGHIVTFRFPVRDCDETPKVRPCLVLDVIERGCVRFAVLAYGTTSRTNANRGFEIYVPGGLAGNLAGLRKPTRFVGARRATVSLDHPDFVCNREGTPILGHLVGTAFDRMNDVRARIHAFADMREERREQRMKARRRAAAHDRRQLSLF</sequence>
<evidence type="ECO:0008006" key="3">
    <source>
        <dbReference type="Google" id="ProtNLM"/>
    </source>
</evidence>
<name>A0A845M4Y9_9RHOB</name>
<dbReference type="EMBL" id="WTUX01000067">
    <property type="protein sequence ID" value="MZR15410.1"/>
    <property type="molecule type" value="Genomic_DNA"/>
</dbReference>
<dbReference type="Proteomes" id="UP000467322">
    <property type="component" value="Unassembled WGS sequence"/>
</dbReference>
<keyword evidence="2" id="KW-1185">Reference proteome</keyword>
<comment type="caution">
    <text evidence="1">The sequence shown here is derived from an EMBL/GenBank/DDBJ whole genome shotgun (WGS) entry which is preliminary data.</text>
</comment>
<protein>
    <recommendedName>
        <fullName evidence="3">PemK-like, MazF-like toxin of type II toxin-antitoxin system</fullName>
    </recommendedName>
</protein>
<accession>A0A845M4Y9</accession>
<organism evidence="1 2">
    <name type="scientific">Maritimibacter harenae</name>
    <dbReference type="NCBI Taxonomy" id="2606218"/>
    <lineage>
        <taxon>Bacteria</taxon>
        <taxon>Pseudomonadati</taxon>
        <taxon>Pseudomonadota</taxon>
        <taxon>Alphaproteobacteria</taxon>
        <taxon>Rhodobacterales</taxon>
        <taxon>Roseobacteraceae</taxon>
        <taxon>Maritimibacter</taxon>
    </lineage>
</organism>
<dbReference type="RefSeq" id="WP_161353820.1">
    <property type="nucleotide sequence ID" value="NZ_WTUX01000067.1"/>
</dbReference>
<evidence type="ECO:0000313" key="2">
    <source>
        <dbReference type="Proteomes" id="UP000467322"/>
    </source>
</evidence>
<proteinExistence type="predicted"/>
<dbReference type="AlphaFoldDB" id="A0A845M4Y9"/>
<reference evidence="1 2" key="1">
    <citation type="submission" date="2019-12" db="EMBL/GenBank/DDBJ databases">
        <title>Maritimibacter sp. nov. sp. isolated from sea sand.</title>
        <authorList>
            <person name="Kim J."/>
            <person name="Jeong S.E."/>
            <person name="Jung H.S."/>
            <person name="Jeon C.O."/>
        </authorList>
    </citation>
    <scope>NUCLEOTIDE SEQUENCE [LARGE SCALE GENOMIC DNA]</scope>
    <source>
        <strain evidence="1 2">DP07</strain>
    </source>
</reference>